<evidence type="ECO:0000313" key="5">
    <source>
        <dbReference type="Proteomes" id="UP000887572"/>
    </source>
</evidence>
<keyword evidence="3" id="KW-0732">Signal</keyword>
<accession>A0A914ID11</accession>
<comment type="caution">
    <text evidence="1">Lacks conserved residue(s) required for the propagation of feature annotation.</text>
</comment>
<dbReference type="PROSITE" id="PS51670">
    <property type="entry name" value="SHKT"/>
    <property type="match status" value="2"/>
</dbReference>
<feature type="disulfide bond" evidence="1">
    <location>
        <begin position="355"/>
        <end position="389"/>
    </location>
</feature>
<protein>
    <submittedName>
        <fullName evidence="6">ShKT domain-containing protein</fullName>
    </submittedName>
</protein>
<feature type="compositionally biased region" description="Basic and acidic residues" evidence="2">
    <location>
        <begin position="170"/>
        <end position="220"/>
    </location>
</feature>
<name>A0A914ID11_GLORO</name>
<sequence>MLCFIVFLYRTLPIVLLSLAFALAGDEAAPTGVDNAEPQKQFDAVPPVLANAPPAPRAVLVTQQQQEESTAGDGQSARGEQPSPLVPFRPGQFVLPRGVNSARGVPFRAPWNIAGGAATNRAGRGVVIGLDGSLIRPETAAVALLTGRAGTGGFFRQPILGARVEGGRNPNERRRGEEKRKEWRNNVKNGEEKKMELEIGKAEEEGKKEWKNSGKEADERKEEEEQNKKELEKSGKVEEERRKEVKNSGKEGEEKSKKELEKNGTEEEESRKNSVRGAEEEESIIEEGQKVVAKDGKKEEWMNKNGKKEEWMNKKESAARGGGQLVVRVSGGKVLLDRNSEGPAKGERVPKSSFCEDRAQNCAENTDFCADAQYQGLMAVNCAKTCKLCPQDIKSRLRVPPGLKFPAGKAPEGVDDGTEEPSSRKCRDLSARCQFWTQRGFCASRLFHRDLKQRFCARSCGLCQPSEDGTRKAAPEAEASSSEEGEQ</sequence>
<dbReference type="WBParaSite" id="Gr19_v10_g8760.t1">
    <property type="protein sequence ID" value="Gr19_v10_g8760.t1"/>
    <property type="gene ID" value="Gr19_v10_g8760"/>
</dbReference>
<dbReference type="PANTHER" id="PTHR21724:SF109">
    <property type="entry name" value="SHKT DOMAIN-CONTAINING PROTEIN"/>
    <property type="match status" value="1"/>
</dbReference>
<feature type="domain" description="ShKT" evidence="4">
    <location>
        <begin position="355"/>
        <end position="389"/>
    </location>
</feature>
<dbReference type="AlphaFoldDB" id="A0A914ID11"/>
<feature type="signal peptide" evidence="3">
    <location>
        <begin position="1"/>
        <end position="28"/>
    </location>
</feature>
<reference evidence="6" key="1">
    <citation type="submission" date="2022-11" db="UniProtKB">
        <authorList>
            <consortium name="WormBaseParasite"/>
        </authorList>
    </citation>
    <scope>IDENTIFICATION</scope>
</reference>
<evidence type="ECO:0000256" key="1">
    <source>
        <dbReference type="PROSITE-ProRule" id="PRU01005"/>
    </source>
</evidence>
<feature type="chain" id="PRO_5037157786" evidence="3">
    <location>
        <begin position="29"/>
        <end position="487"/>
    </location>
</feature>
<feature type="domain" description="ShKT" evidence="4">
    <location>
        <begin position="426"/>
        <end position="463"/>
    </location>
</feature>
<organism evidence="5 6">
    <name type="scientific">Globodera rostochiensis</name>
    <name type="common">Golden nematode worm</name>
    <name type="synonym">Heterodera rostochiensis</name>
    <dbReference type="NCBI Taxonomy" id="31243"/>
    <lineage>
        <taxon>Eukaryota</taxon>
        <taxon>Metazoa</taxon>
        <taxon>Ecdysozoa</taxon>
        <taxon>Nematoda</taxon>
        <taxon>Chromadorea</taxon>
        <taxon>Rhabditida</taxon>
        <taxon>Tylenchina</taxon>
        <taxon>Tylenchomorpha</taxon>
        <taxon>Tylenchoidea</taxon>
        <taxon>Heteroderidae</taxon>
        <taxon>Heteroderinae</taxon>
        <taxon>Globodera</taxon>
    </lineage>
</organism>
<feature type="compositionally biased region" description="Basic and acidic residues" evidence="2">
    <location>
        <begin position="226"/>
        <end position="272"/>
    </location>
</feature>
<dbReference type="SMART" id="SM00254">
    <property type="entry name" value="ShKT"/>
    <property type="match status" value="2"/>
</dbReference>
<proteinExistence type="predicted"/>
<evidence type="ECO:0000313" key="6">
    <source>
        <dbReference type="WBParaSite" id="Gr19_v10_g8760.t1"/>
    </source>
</evidence>
<dbReference type="Gene3D" id="1.10.10.1940">
    <property type="match status" value="1"/>
</dbReference>
<feature type="region of interest" description="Disordered" evidence="2">
    <location>
        <begin position="161"/>
        <end position="325"/>
    </location>
</feature>
<evidence type="ECO:0000259" key="4">
    <source>
        <dbReference type="PROSITE" id="PS51670"/>
    </source>
</evidence>
<dbReference type="Gene3D" id="1.10.10.1870">
    <property type="entry name" value="ShTK domain-like"/>
    <property type="match status" value="1"/>
</dbReference>
<feature type="region of interest" description="Disordered" evidence="2">
    <location>
        <begin position="400"/>
        <end position="424"/>
    </location>
</feature>
<feature type="compositionally biased region" description="Basic and acidic residues" evidence="2">
    <location>
        <begin position="287"/>
        <end position="318"/>
    </location>
</feature>
<dbReference type="InterPro" id="IPR003582">
    <property type="entry name" value="ShKT_dom"/>
</dbReference>
<dbReference type="Pfam" id="PF01549">
    <property type="entry name" value="ShK"/>
    <property type="match status" value="2"/>
</dbReference>
<evidence type="ECO:0000256" key="2">
    <source>
        <dbReference type="SAM" id="MobiDB-lite"/>
    </source>
</evidence>
<feature type="compositionally biased region" description="Polar residues" evidence="2">
    <location>
        <begin position="62"/>
        <end position="73"/>
    </location>
</feature>
<keyword evidence="1" id="KW-1015">Disulfide bond</keyword>
<evidence type="ECO:0000256" key="3">
    <source>
        <dbReference type="SAM" id="SignalP"/>
    </source>
</evidence>
<dbReference type="Proteomes" id="UP000887572">
    <property type="component" value="Unplaced"/>
</dbReference>
<feature type="region of interest" description="Disordered" evidence="2">
    <location>
        <begin position="462"/>
        <end position="487"/>
    </location>
</feature>
<dbReference type="PANTHER" id="PTHR21724">
    <property type="entry name" value="SHKT DOMAIN-CONTAINING PROTEIN"/>
    <property type="match status" value="1"/>
</dbReference>
<keyword evidence="5" id="KW-1185">Reference proteome</keyword>
<feature type="region of interest" description="Disordered" evidence="2">
    <location>
        <begin position="61"/>
        <end position="90"/>
    </location>
</feature>